<dbReference type="EMBL" id="JANJYJ010000002">
    <property type="protein sequence ID" value="KAK3226569.1"/>
    <property type="molecule type" value="Genomic_DNA"/>
</dbReference>
<proteinExistence type="predicted"/>
<keyword evidence="3" id="KW-1185">Reference proteome</keyword>
<dbReference type="AlphaFoldDB" id="A0AAE0EFV3"/>
<gene>
    <name evidence="2" type="ORF">Dsin_006431</name>
</gene>
<sequence>MSCNQCKKVTWAEYDELFVCIYCKRQNVKTTTRCCVEVELEDASGSILATLFGKNAENMLSCSAKQLMEQTDEDGITDIESVATLSNPDNFLVHIKATTYERQGQTKNKFSVVAANEIPK</sequence>
<protein>
    <recommendedName>
        <fullName evidence="1">Replication factor A C-terminal domain-containing protein</fullName>
    </recommendedName>
</protein>
<organism evidence="2 3">
    <name type="scientific">Dipteronia sinensis</name>
    <dbReference type="NCBI Taxonomy" id="43782"/>
    <lineage>
        <taxon>Eukaryota</taxon>
        <taxon>Viridiplantae</taxon>
        <taxon>Streptophyta</taxon>
        <taxon>Embryophyta</taxon>
        <taxon>Tracheophyta</taxon>
        <taxon>Spermatophyta</taxon>
        <taxon>Magnoliopsida</taxon>
        <taxon>eudicotyledons</taxon>
        <taxon>Gunneridae</taxon>
        <taxon>Pentapetalae</taxon>
        <taxon>rosids</taxon>
        <taxon>malvids</taxon>
        <taxon>Sapindales</taxon>
        <taxon>Sapindaceae</taxon>
        <taxon>Hippocastanoideae</taxon>
        <taxon>Acereae</taxon>
        <taxon>Dipteronia</taxon>
    </lineage>
</organism>
<name>A0AAE0EFV3_9ROSI</name>
<feature type="domain" description="Replication factor A C-terminal" evidence="1">
    <location>
        <begin position="2"/>
        <end position="118"/>
    </location>
</feature>
<dbReference type="Pfam" id="PF08646">
    <property type="entry name" value="Rep_fac-A_C"/>
    <property type="match status" value="1"/>
</dbReference>
<dbReference type="InterPro" id="IPR013955">
    <property type="entry name" value="Rep_factor-A_C"/>
</dbReference>
<accession>A0AAE0EFV3</accession>
<dbReference type="Proteomes" id="UP001281410">
    <property type="component" value="Unassembled WGS sequence"/>
</dbReference>
<evidence type="ECO:0000259" key="1">
    <source>
        <dbReference type="Pfam" id="PF08646"/>
    </source>
</evidence>
<dbReference type="SUPFAM" id="SSF50249">
    <property type="entry name" value="Nucleic acid-binding proteins"/>
    <property type="match status" value="1"/>
</dbReference>
<dbReference type="InterPro" id="IPR012340">
    <property type="entry name" value="NA-bd_OB-fold"/>
</dbReference>
<evidence type="ECO:0000313" key="2">
    <source>
        <dbReference type="EMBL" id="KAK3226569.1"/>
    </source>
</evidence>
<reference evidence="2" key="1">
    <citation type="journal article" date="2023" name="Plant J.">
        <title>Genome sequences and population genomics provide insights into the demographic history, inbreeding, and mutation load of two 'living fossil' tree species of Dipteronia.</title>
        <authorList>
            <person name="Feng Y."/>
            <person name="Comes H.P."/>
            <person name="Chen J."/>
            <person name="Zhu S."/>
            <person name="Lu R."/>
            <person name="Zhang X."/>
            <person name="Li P."/>
            <person name="Qiu J."/>
            <person name="Olsen K.M."/>
            <person name="Qiu Y."/>
        </authorList>
    </citation>
    <scope>NUCLEOTIDE SEQUENCE</scope>
    <source>
        <strain evidence="2">NBL</strain>
    </source>
</reference>
<dbReference type="Gene3D" id="2.40.50.140">
    <property type="entry name" value="Nucleic acid-binding proteins"/>
    <property type="match status" value="1"/>
</dbReference>
<evidence type="ECO:0000313" key="3">
    <source>
        <dbReference type="Proteomes" id="UP001281410"/>
    </source>
</evidence>
<comment type="caution">
    <text evidence="2">The sequence shown here is derived from an EMBL/GenBank/DDBJ whole genome shotgun (WGS) entry which is preliminary data.</text>
</comment>